<feature type="compositionally biased region" description="Basic and acidic residues" evidence="2">
    <location>
        <begin position="593"/>
        <end position="609"/>
    </location>
</feature>
<feature type="compositionally biased region" description="Basic and acidic residues" evidence="2">
    <location>
        <begin position="442"/>
        <end position="451"/>
    </location>
</feature>
<proteinExistence type="predicted"/>
<name>A0A699H3N8_TANCI</name>
<evidence type="ECO:0000256" key="2">
    <source>
        <dbReference type="SAM" id="MobiDB-lite"/>
    </source>
</evidence>
<feature type="compositionally biased region" description="Basic and acidic residues" evidence="2">
    <location>
        <begin position="480"/>
        <end position="494"/>
    </location>
</feature>
<reference evidence="3" key="1">
    <citation type="journal article" date="2019" name="Sci. Rep.">
        <title>Draft genome of Tanacetum cinerariifolium, the natural source of mosquito coil.</title>
        <authorList>
            <person name="Yamashiro T."/>
            <person name="Shiraishi A."/>
            <person name="Satake H."/>
            <person name="Nakayama K."/>
        </authorList>
    </citation>
    <scope>NUCLEOTIDE SEQUENCE</scope>
</reference>
<organism evidence="3">
    <name type="scientific">Tanacetum cinerariifolium</name>
    <name type="common">Dalmatian daisy</name>
    <name type="synonym">Chrysanthemum cinerariifolium</name>
    <dbReference type="NCBI Taxonomy" id="118510"/>
    <lineage>
        <taxon>Eukaryota</taxon>
        <taxon>Viridiplantae</taxon>
        <taxon>Streptophyta</taxon>
        <taxon>Embryophyta</taxon>
        <taxon>Tracheophyta</taxon>
        <taxon>Spermatophyta</taxon>
        <taxon>Magnoliopsida</taxon>
        <taxon>eudicotyledons</taxon>
        <taxon>Gunneridae</taxon>
        <taxon>Pentapetalae</taxon>
        <taxon>asterids</taxon>
        <taxon>campanulids</taxon>
        <taxon>Asterales</taxon>
        <taxon>Asteraceae</taxon>
        <taxon>Asteroideae</taxon>
        <taxon>Anthemideae</taxon>
        <taxon>Anthemidinae</taxon>
        <taxon>Tanacetum</taxon>
    </lineage>
</organism>
<comment type="caution">
    <text evidence="3">The sequence shown here is derived from an EMBL/GenBank/DDBJ whole genome shotgun (WGS) entry which is preliminary data.</text>
</comment>
<evidence type="ECO:0000313" key="3">
    <source>
        <dbReference type="EMBL" id="GEW61471.1"/>
    </source>
</evidence>
<keyword evidence="1" id="KW-0175">Coiled coil</keyword>
<sequence>MDTTKAQQIALDDALVALADHLKIGKCNHRLSFTLKSNEPTLQVVLDALKLTPFHNAFQITANVPEIYIQKLWATVSILHTSLRFKMKDKSHTLNLENFKEMLQICPKLPDTKACKEYYVVASGAEPPKAKTKYKKNADEPVTSSKTKTVPASKGYKLKSSIKMAKTAKKKQPATMLKTKGLVVLSEVALSEAEKIKLATKRSKKDFHMSHASGSGDGVNIQSKVKEGEEEQEEEEEMYGDMNINLHRSDAKMTDAQQENVQTNQVTKDTHVILTTVPPAVQQQSSSVSSDLVSKFINPSSNIGIVDNYLDSNMKEAVDVAVKLQTNKLKEEAQAENQEFLNQVDSTMKTIIKEQVQAQVSKIIPKIEKYVTGSLGAEVLVGSTNQPQTSYAVAVSLSEFKLKKILIDKIEENQSVNRSDIYKNLYNALVESTKTPPLDQTKGQREGDQAKKLSHQKNQHIKSPSKDASRSQPKSSGKSAHAEKHGQKVDDLEDQSHQEFNTGNEDETSVQEALDNERGRQVIPWDYFINNDLEYLKGGSLSKKYTTSITKTKAADYGQVEWIEDKEQDYSSIPSQDHGVNVHSTHCHSRTRGRSEIRSRKLPEEDQPQKADTYCSDLQRMTPYTSYPDIQGIIFKDEMNRNRLMRTNELHKFSDDTLNYVRTTLNDIATRIEMD</sequence>
<evidence type="ECO:0000256" key="1">
    <source>
        <dbReference type="SAM" id="Coils"/>
    </source>
</evidence>
<feature type="region of interest" description="Disordered" evidence="2">
    <location>
        <begin position="130"/>
        <end position="150"/>
    </location>
</feature>
<accession>A0A699H3N8</accession>
<feature type="region of interest" description="Disordered" evidence="2">
    <location>
        <begin position="576"/>
        <end position="610"/>
    </location>
</feature>
<feature type="coiled-coil region" evidence="1">
    <location>
        <begin position="323"/>
        <end position="350"/>
    </location>
</feature>
<feature type="region of interest" description="Disordered" evidence="2">
    <location>
        <begin position="433"/>
        <end position="494"/>
    </location>
</feature>
<dbReference type="AlphaFoldDB" id="A0A699H3N8"/>
<gene>
    <name evidence="3" type="ORF">Tci_233447</name>
</gene>
<dbReference type="EMBL" id="BKCJ010065991">
    <property type="protein sequence ID" value="GEW61471.1"/>
    <property type="molecule type" value="Genomic_DNA"/>
</dbReference>
<protein>
    <submittedName>
        <fullName evidence="3">Uncharacterized protein</fullName>
    </submittedName>
</protein>